<accession>A0ABP0YHD8</accession>
<evidence type="ECO:0000313" key="2">
    <source>
        <dbReference type="Proteomes" id="UP001642487"/>
    </source>
</evidence>
<name>A0ABP0YHD8_9ROSI</name>
<reference evidence="1 2" key="1">
    <citation type="submission" date="2024-03" db="EMBL/GenBank/DDBJ databases">
        <authorList>
            <person name="Gkanogiannis A."/>
            <person name="Becerra Lopez-Lavalle L."/>
        </authorList>
    </citation>
    <scope>NUCLEOTIDE SEQUENCE [LARGE SCALE GENOMIC DNA]</scope>
</reference>
<keyword evidence="2" id="KW-1185">Reference proteome</keyword>
<organism evidence="1 2">
    <name type="scientific">Citrullus colocynthis</name>
    <name type="common">colocynth</name>
    <dbReference type="NCBI Taxonomy" id="252529"/>
    <lineage>
        <taxon>Eukaryota</taxon>
        <taxon>Viridiplantae</taxon>
        <taxon>Streptophyta</taxon>
        <taxon>Embryophyta</taxon>
        <taxon>Tracheophyta</taxon>
        <taxon>Spermatophyta</taxon>
        <taxon>Magnoliopsida</taxon>
        <taxon>eudicotyledons</taxon>
        <taxon>Gunneridae</taxon>
        <taxon>Pentapetalae</taxon>
        <taxon>rosids</taxon>
        <taxon>fabids</taxon>
        <taxon>Cucurbitales</taxon>
        <taxon>Cucurbitaceae</taxon>
        <taxon>Benincaseae</taxon>
        <taxon>Citrullus</taxon>
    </lineage>
</organism>
<dbReference type="Proteomes" id="UP001642487">
    <property type="component" value="Chromosome 4"/>
</dbReference>
<evidence type="ECO:0000313" key="1">
    <source>
        <dbReference type="EMBL" id="CAK9319877.1"/>
    </source>
</evidence>
<sequence length="122" mass="13490">MGLAAAARSEKGNRKFNYDHSLGGGDRVVEIIELRSRIYRLATSSTANNSFIKNRIASLCEERDLSYTVLKKPLLNSVLQPLSFTLFLDSLPLAVAVVGRRLRVEHHCNGGVALISEPFLAY</sequence>
<proteinExistence type="predicted"/>
<dbReference type="EMBL" id="OZ021738">
    <property type="protein sequence ID" value="CAK9319877.1"/>
    <property type="molecule type" value="Genomic_DNA"/>
</dbReference>
<protein>
    <submittedName>
        <fullName evidence="1">Uncharacterized protein</fullName>
    </submittedName>
</protein>
<gene>
    <name evidence="1" type="ORF">CITCOLO1_LOCUS11900</name>
</gene>